<dbReference type="AlphaFoldDB" id="A0ABD5NK19"/>
<accession>A0ABD5NK19</accession>
<feature type="domain" description="HTH crp-type" evidence="2">
    <location>
        <begin position="19"/>
        <end position="68"/>
    </location>
</feature>
<dbReference type="InterPro" id="IPR012015">
    <property type="entry name" value="UCP_HTH_arc"/>
</dbReference>
<dbReference type="PIRSF" id="PIRSF004955">
    <property type="entry name" value="HTH_arch"/>
    <property type="match status" value="1"/>
</dbReference>
<evidence type="ECO:0000259" key="2">
    <source>
        <dbReference type="SMART" id="SM00419"/>
    </source>
</evidence>
<dbReference type="EMBL" id="JBHSAQ010000001">
    <property type="protein sequence ID" value="MFC3957180.1"/>
    <property type="molecule type" value="Genomic_DNA"/>
</dbReference>
<dbReference type="InterPro" id="IPR012318">
    <property type="entry name" value="HTH_CRP"/>
</dbReference>
<dbReference type="InterPro" id="IPR057161">
    <property type="entry name" value="DUF7839"/>
</dbReference>
<evidence type="ECO:0000259" key="1">
    <source>
        <dbReference type="SMART" id="SM00418"/>
    </source>
</evidence>
<dbReference type="SMART" id="SM00418">
    <property type="entry name" value="HTH_ARSR"/>
    <property type="match status" value="1"/>
</dbReference>
<dbReference type="InterPro" id="IPR036388">
    <property type="entry name" value="WH-like_DNA-bd_sf"/>
</dbReference>
<dbReference type="Gene3D" id="1.10.10.10">
    <property type="entry name" value="Winged helix-like DNA-binding domain superfamily/Winged helix DNA-binding domain"/>
    <property type="match status" value="1"/>
</dbReference>
<keyword evidence="4" id="KW-1185">Reference proteome</keyword>
<evidence type="ECO:0000313" key="3">
    <source>
        <dbReference type="EMBL" id="MFC3957180.1"/>
    </source>
</evidence>
<sequence>MVDVLDNKRVATRLRILVEIAERQPAVSQSEIADEVGVTSQAVSEYIRELVDEGFVEKEARSRYRVTNEGVDWLFRASEAVRRFADHVTEDVLGAVDEDAAIATDAIVEGETVSLSIRDGHLHASPGESGGATAIATTDGAAGSDVGVTGFEGVIELDPGTVEVLQIPPVRAGGSTAVDSDSLSSAVERVDLVAASGVESVVALESIDVDPAVTVAAGAVASAAAERGLDVLVAATPDAVGRITDELRDSDVSYEVSDAQGTENR</sequence>
<reference evidence="3 4" key="1">
    <citation type="journal article" date="2019" name="Int. J. Syst. Evol. Microbiol.">
        <title>The Global Catalogue of Microorganisms (GCM) 10K type strain sequencing project: providing services to taxonomists for standard genome sequencing and annotation.</title>
        <authorList>
            <consortium name="The Broad Institute Genomics Platform"/>
            <consortium name="The Broad Institute Genome Sequencing Center for Infectious Disease"/>
            <person name="Wu L."/>
            <person name="Ma J."/>
        </authorList>
    </citation>
    <scope>NUCLEOTIDE SEQUENCE [LARGE SCALE GENOMIC DNA]</scope>
    <source>
        <strain evidence="3 4">IBRC-M 10256</strain>
    </source>
</reference>
<evidence type="ECO:0000313" key="4">
    <source>
        <dbReference type="Proteomes" id="UP001595846"/>
    </source>
</evidence>
<dbReference type="Pfam" id="PF25211">
    <property type="entry name" value="DUF7839"/>
    <property type="match status" value="1"/>
</dbReference>
<dbReference type="InterPro" id="IPR036390">
    <property type="entry name" value="WH_DNA-bd_sf"/>
</dbReference>
<dbReference type="CDD" id="cd00092">
    <property type="entry name" value="HTH_CRP"/>
    <property type="match status" value="1"/>
</dbReference>
<proteinExistence type="predicted"/>
<dbReference type="Proteomes" id="UP001595846">
    <property type="component" value="Unassembled WGS sequence"/>
</dbReference>
<dbReference type="PANTHER" id="PTHR43704:SF2">
    <property type="entry name" value="HTH CRP-TYPE DOMAIN-CONTAINING PROTEIN"/>
    <property type="match status" value="1"/>
</dbReference>
<dbReference type="SUPFAM" id="SSF46785">
    <property type="entry name" value="Winged helix' DNA-binding domain"/>
    <property type="match status" value="1"/>
</dbReference>
<dbReference type="PANTHER" id="PTHR43704">
    <property type="entry name" value="BSR5907 PROTEIN"/>
    <property type="match status" value="1"/>
</dbReference>
<gene>
    <name evidence="3" type="ORF">ACFOUR_02175</name>
</gene>
<dbReference type="RefSeq" id="WP_256531890.1">
    <property type="nucleotide sequence ID" value="NZ_CP101824.1"/>
</dbReference>
<dbReference type="GeneID" id="73904654"/>
<name>A0ABD5NK19_9EURY</name>
<protein>
    <submittedName>
        <fullName evidence="3">Winged helix-turn-helix transcriptional regulator</fullName>
    </submittedName>
</protein>
<dbReference type="SMART" id="SM00419">
    <property type="entry name" value="HTH_CRP"/>
    <property type="match status" value="1"/>
</dbReference>
<comment type="caution">
    <text evidence="3">The sequence shown here is derived from an EMBL/GenBank/DDBJ whole genome shotgun (WGS) entry which is preliminary data.</text>
</comment>
<dbReference type="Pfam" id="PF13412">
    <property type="entry name" value="HTH_24"/>
    <property type="match status" value="1"/>
</dbReference>
<organism evidence="3 4">
    <name type="scientific">Halovivax cerinus</name>
    <dbReference type="NCBI Taxonomy" id="1487865"/>
    <lineage>
        <taxon>Archaea</taxon>
        <taxon>Methanobacteriati</taxon>
        <taxon>Methanobacteriota</taxon>
        <taxon>Stenosarchaea group</taxon>
        <taxon>Halobacteria</taxon>
        <taxon>Halobacteriales</taxon>
        <taxon>Natrialbaceae</taxon>
        <taxon>Halovivax</taxon>
    </lineage>
</organism>
<dbReference type="InterPro" id="IPR001845">
    <property type="entry name" value="HTH_ArsR_DNA-bd_dom"/>
</dbReference>
<feature type="domain" description="HTH arsR-type" evidence="1">
    <location>
        <begin position="9"/>
        <end position="83"/>
    </location>
</feature>